<evidence type="ECO:0000313" key="6">
    <source>
        <dbReference type="Proteomes" id="UP000190776"/>
    </source>
</evidence>
<accession>A0A0G2G7W5</accession>
<dbReference type="Proteomes" id="UP000190776">
    <property type="component" value="Unassembled WGS sequence"/>
</dbReference>
<evidence type="ECO:0000313" key="3">
    <source>
        <dbReference type="EMBL" id="KKY13275.1"/>
    </source>
</evidence>
<reference evidence="4 6" key="3">
    <citation type="submission" date="2017-01" db="EMBL/GenBank/DDBJ databases">
        <title>Draft genome sequence of Diplodia seriata F98.1, a fungal species involved in grapevine trunk diseases.</title>
        <authorList>
            <person name="Robert-Siegwald G."/>
            <person name="Vallet J."/>
            <person name="Abou-Mansour E."/>
            <person name="Xu J."/>
            <person name="Rey P."/>
            <person name="Bertsch C."/>
            <person name="Rego C."/>
            <person name="Larignon P."/>
            <person name="Fontaine F."/>
            <person name="Lebrun M.-H."/>
        </authorList>
    </citation>
    <scope>NUCLEOTIDE SEQUENCE [LARGE SCALE GENOMIC DNA]</scope>
    <source>
        <strain evidence="4 6">F98.1</strain>
    </source>
</reference>
<dbReference type="PANTHER" id="PTHR35179">
    <property type="entry name" value="PROTEIN CBG02620"/>
    <property type="match status" value="1"/>
</dbReference>
<evidence type="ECO:0000256" key="2">
    <source>
        <dbReference type="SAM" id="Phobius"/>
    </source>
</evidence>
<feature type="transmembrane region" description="Helical" evidence="2">
    <location>
        <begin position="77"/>
        <end position="97"/>
    </location>
</feature>
<dbReference type="EMBL" id="LAQI01000344">
    <property type="protein sequence ID" value="KKY13275.1"/>
    <property type="molecule type" value="Genomic_DNA"/>
</dbReference>
<protein>
    <recommendedName>
        <fullName evidence="7">Transmembrane protein</fullName>
    </recommendedName>
</protein>
<reference evidence="3 5" key="2">
    <citation type="submission" date="2015-05" db="EMBL/GenBank/DDBJ databases">
        <title>Distinctive expansion of gene families associated with plant cell wall degradation and secondary metabolism in the genomes of grapevine trunk pathogens.</title>
        <authorList>
            <person name="Lawrence D.P."/>
            <person name="Travadon R."/>
            <person name="Rolshausen P.E."/>
            <person name="Baumgartner K."/>
        </authorList>
    </citation>
    <scope>NUCLEOTIDE SEQUENCE [LARGE SCALE GENOMIC DNA]</scope>
    <source>
        <strain evidence="3">DS831</strain>
    </source>
</reference>
<comment type="caution">
    <text evidence="3">The sequence shown here is derived from an EMBL/GenBank/DDBJ whole genome shotgun (WGS) entry which is preliminary data.</text>
</comment>
<evidence type="ECO:0000313" key="5">
    <source>
        <dbReference type="Proteomes" id="UP000034182"/>
    </source>
</evidence>
<keyword evidence="2" id="KW-1133">Transmembrane helix</keyword>
<gene>
    <name evidence="4" type="ORF">BK809_0000158</name>
    <name evidence="3" type="ORF">UCDDS831_g09152</name>
</gene>
<keyword evidence="2" id="KW-0472">Membrane</keyword>
<dbReference type="AlphaFoldDB" id="A0A0G2G7W5"/>
<evidence type="ECO:0000256" key="1">
    <source>
        <dbReference type="SAM" id="MobiDB-lite"/>
    </source>
</evidence>
<dbReference type="PANTHER" id="PTHR35179:SF1">
    <property type="entry name" value="INTEGRAL MEMBRANE PROTEIN"/>
    <property type="match status" value="1"/>
</dbReference>
<feature type="compositionally biased region" description="Basic and acidic residues" evidence="1">
    <location>
        <begin position="338"/>
        <end position="352"/>
    </location>
</feature>
<feature type="transmembrane region" description="Helical" evidence="2">
    <location>
        <begin position="44"/>
        <end position="71"/>
    </location>
</feature>
<reference evidence="3 5" key="1">
    <citation type="submission" date="2015-03" db="EMBL/GenBank/DDBJ databases">
        <authorList>
            <person name="Morales-Cruz A."/>
            <person name="Amrine K.C."/>
            <person name="Cantu D."/>
        </authorList>
    </citation>
    <scope>NUCLEOTIDE SEQUENCE [LARGE SCALE GENOMIC DNA]</scope>
    <source>
        <strain evidence="3">DS831</strain>
    </source>
</reference>
<sequence length="352" mass="39054">MSEASQTDIKIACVAAGFTIGFGYLTAWDAWKVTSSMRDPLRNLFVWMVWSELVVNAAMGIIAWLFLLGYIESAFGAFFSIVILWVVEIQFILQIIINRIAIITTDKKLLRKIRITTICFTTCINISVFCIFIPAHLGINDTFVQINNIWDKITKVLIGANDAVLNWFFIAQVKKRLVANGLQKYNRLAAFNTRIALISVGMDFLIIGTMFLKNGAVFIQFHPVAYIVKLKIELSMANLIRRIAQEAVHDISGGSEEAGNGHHSSLVRDRREFGVPGAKDHVDNPMKSGTDHALQDLGHITQKREFTVEVESANPDPGKMGGQGHGGRSSSASSTNDFSKHDGASDETPLHW</sequence>
<feature type="region of interest" description="Disordered" evidence="1">
    <location>
        <begin position="310"/>
        <end position="352"/>
    </location>
</feature>
<feature type="transmembrane region" description="Helical" evidence="2">
    <location>
        <begin position="191"/>
        <end position="212"/>
    </location>
</feature>
<feature type="transmembrane region" description="Helical" evidence="2">
    <location>
        <begin position="118"/>
        <end position="137"/>
    </location>
</feature>
<organism evidence="3 5">
    <name type="scientific">Diplodia seriata</name>
    <dbReference type="NCBI Taxonomy" id="420778"/>
    <lineage>
        <taxon>Eukaryota</taxon>
        <taxon>Fungi</taxon>
        <taxon>Dikarya</taxon>
        <taxon>Ascomycota</taxon>
        <taxon>Pezizomycotina</taxon>
        <taxon>Dothideomycetes</taxon>
        <taxon>Dothideomycetes incertae sedis</taxon>
        <taxon>Botryosphaeriales</taxon>
        <taxon>Botryosphaeriaceae</taxon>
        <taxon>Diplodia</taxon>
    </lineage>
</organism>
<evidence type="ECO:0000313" key="4">
    <source>
        <dbReference type="EMBL" id="OMP84226.1"/>
    </source>
</evidence>
<feature type="compositionally biased region" description="Polar residues" evidence="1">
    <location>
        <begin position="328"/>
        <end position="337"/>
    </location>
</feature>
<name>A0A0G2G7W5_9PEZI</name>
<dbReference type="Proteomes" id="UP000034182">
    <property type="component" value="Unassembled WGS sequence"/>
</dbReference>
<keyword evidence="2" id="KW-0812">Transmembrane</keyword>
<proteinExistence type="predicted"/>
<dbReference type="EMBL" id="MSZU01000102">
    <property type="protein sequence ID" value="OMP84226.1"/>
    <property type="molecule type" value="Genomic_DNA"/>
</dbReference>
<evidence type="ECO:0008006" key="7">
    <source>
        <dbReference type="Google" id="ProtNLM"/>
    </source>
</evidence>
<dbReference type="OrthoDB" id="3205825at2759"/>